<dbReference type="Pfam" id="PF00930">
    <property type="entry name" value="DPPIV_N"/>
    <property type="match status" value="1"/>
</dbReference>
<protein>
    <submittedName>
        <fullName evidence="4">Putative dipeptidyl peptidase IV</fullName>
        <ecNumber evidence="4">3.4.14.11</ecNumber>
    </submittedName>
</protein>
<dbReference type="PANTHER" id="PTHR11731:SF118">
    <property type="entry name" value="BLR1971 PROTEIN"/>
    <property type="match status" value="1"/>
</dbReference>
<dbReference type="GO" id="GO:0008236">
    <property type="term" value="F:serine-type peptidase activity"/>
    <property type="evidence" value="ECO:0007669"/>
    <property type="project" value="InterPro"/>
</dbReference>
<dbReference type="eggNOG" id="COG0823">
    <property type="taxonomic scope" value="Bacteria"/>
</dbReference>
<evidence type="ECO:0000256" key="1">
    <source>
        <dbReference type="SAM" id="MobiDB-lite"/>
    </source>
</evidence>
<evidence type="ECO:0000313" key="4">
    <source>
        <dbReference type="EMBL" id="CAJ22273.1"/>
    </source>
</evidence>
<feature type="domain" description="Peptidase S9 prolyl oligopeptidase catalytic" evidence="2">
    <location>
        <begin position="647"/>
        <end position="843"/>
    </location>
</feature>
<dbReference type="Proteomes" id="UP000007069">
    <property type="component" value="Chromosome"/>
</dbReference>
<dbReference type="InterPro" id="IPR029058">
    <property type="entry name" value="AB_hydrolase_fold"/>
</dbReference>
<name>Q3BXZ0_XANE5</name>
<dbReference type="Pfam" id="PF00326">
    <property type="entry name" value="Peptidase_S9"/>
    <property type="match status" value="1"/>
</dbReference>
<feature type="region of interest" description="Disordered" evidence="1">
    <location>
        <begin position="1"/>
        <end position="57"/>
    </location>
</feature>
<reference evidence="4 5" key="1">
    <citation type="journal article" date="2005" name="J. Bacteriol.">
        <title>Insights into genome plasticity and pathogenicity of the plant pathogenic Bacterium Xanthomonas campestris pv. vesicatoria revealed by the complete genome sequence.</title>
        <authorList>
            <person name="Thieme F."/>
            <person name="Koebnik R."/>
            <person name="Bekel T."/>
            <person name="Berger C."/>
            <person name="Boch J."/>
            <person name="Buettner D."/>
            <person name="Caldana C."/>
            <person name="Gaigalat L."/>
            <person name="Goesmann A."/>
            <person name="Kay S."/>
            <person name="Kirchner O."/>
            <person name="Lanz C."/>
            <person name="Linke B."/>
            <person name="McHardy A.C."/>
            <person name="Meyer F."/>
            <person name="Mittenhuber G."/>
            <person name="Nies D.H."/>
            <person name="Niesbach-Kloesgen U."/>
            <person name="Patschkowski T."/>
            <person name="Rueckert C."/>
            <person name="Rupp O."/>
            <person name="Schneicker S."/>
            <person name="Schuster S.C."/>
            <person name="Vorhoelter F.J."/>
            <person name="Weber E."/>
            <person name="Puehler A."/>
            <person name="Bonas U."/>
            <person name="Bartels D."/>
            <person name="Kaiser O."/>
        </authorList>
    </citation>
    <scope>NUCLEOTIDE SEQUENCE [LARGE SCALE GENOMIC DNA]</scope>
    <source>
        <strain evidence="4 5">85-10</strain>
    </source>
</reference>
<dbReference type="eggNOG" id="COG1506">
    <property type="taxonomic scope" value="Bacteria"/>
</dbReference>
<dbReference type="InterPro" id="IPR002469">
    <property type="entry name" value="Peptidase_S9B_N"/>
</dbReference>
<dbReference type="STRING" id="456327.BJD11_19615"/>
<dbReference type="GO" id="GO:0008239">
    <property type="term" value="F:dipeptidyl-peptidase activity"/>
    <property type="evidence" value="ECO:0007669"/>
    <property type="project" value="UniProtKB-EC"/>
</dbReference>
<dbReference type="Gene3D" id="3.40.50.1820">
    <property type="entry name" value="alpha/beta hydrolase"/>
    <property type="match status" value="1"/>
</dbReference>
<organism evidence="5">
    <name type="scientific">Xanthomonas euvesicatoria pv. vesicatoria (strain 85-10)</name>
    <name type="common">Xanthomonas campestris pv. vesicatoria</name>
    <dbReference type="NCBI Taxonomy" id="316273"/>
    <lineage>
        <taxon>Bacteria</taxon>
        <taxon>Pseudomonadati</taxon>
        <taxon>Pseudomonadota</taxon>
        <taxon>Gammaproteobacteria</taxon>
        <taxon>Lysobacterales</taxon>
        <taxon>Lysobacteraceae</taxon>
        <taxon>Xanthomonas</taxon>
    </lineage>
</organism>
<dbReference type="InterPro" id="IPR001375">
    <property type="entry name" value="Peptidase_S9_cat"/>
</dbReference>
<proteinExistence type="predicted"/>
<dbReference type="PANTHER" id="PTHR11731">
    <property type="entry name" value="PROTEASE FAMILY S9B,C DIPEPTIDYL-PEPTIDASE IV-RELATED"/>
    <property type="match status" value="1"/>
</dbReference>
<accession>Q3BXZ0</accession>
<dbReference type="KEGG" id="xcv:XCV0642"/>
<dbReference type="HOGENOM" id="CLU_006105_3_1_6"/>
<evidence type="ECO:0000313" key="5">
    <source>
        <dbReference type="Proteomes" id="UP000007069"/>
    </source>
</evidence>
<evidence type="ECO:0000259" key="2">
    <source>
        <dbReference type="Pfam" id="PF00326"/>
    </source>
</evidence>
<dbReference type="SUPFAM" id="SSF53474">
    <property type="entry name" value="alpha/beta-Hydrolases"/>
    <property type="match status" value="1"/>
</dbReference>
<keyword evidence="4" id="KW-0378">Hydrolase</keyword>
<dbReference type="EMBL" id="AM039952">
    <property type="protein sequence ID" value="CAJ22273.1"/>
    <property type="molecule type" value="Genomic_DNA"/>
</dbReference>
<dbReference type="AlphaFoldDB" id="Q3BXZ0"/>
<dbReference type="SUPFAM" id="SSF82171">
    <property type="entry name" value="DPP6 N-terminal domain-like"/>
    <property type="match status" value="1"/>
</dbReference>
<dbReference type="EC" id="3.4.14.11" evidence="4"/>
<gene>
    <name evidence="4" type="ordered locus">XCV0642</name>
</gene>
<evidence type="ECO:0000259" key="3">
    <source>
        <dbReference type="Pfam" id="PF00930"/>
    </source>
</evidence>
<sequence length="860" mass="94679">MAMAMAIEPAPPRSGGAGPGRSAGQPRDCRSAFSATRRPLRAGCGPQRTPPRGHDFWQRRPAHVAGSIGRSRRPHCALLSSRRIFMPTTPLPLRHLCLAVALAALPALAGAQAPAVTEADYARAERLISYAAQPLVDHALTRIDWLDATHVAYVDHDAKGNRLLQLDTSTGKTTPLFKQAALVASLNKLLKTGHKPLKANTFAPVVKVTADGRYRLNVRDTAVVCDARARCSKLYAKDKPEPGVLSPDKRSEAFIRDWNLWIRDLASGQETQLTRDGVENFGYATDNAGWQHTDNAILAWSPDSRKIATFQQDQRKTGDMYLVSTKLGHPELQAWKYPLAGDKDVTMIERVIIDVPTGSVLRLKTPPDQHRSTLCDDVSCSPGLWDDVKWAPDSKTLAFASTSRFHKQTWLRIADASTGAVRTAFDETVKTYYESGQVAANWAYLPASNEAVWFSERSDWGQLYLYDLATGKPKRAITTGEGNVTELLRVDPVTRTAWLVGVGRSAGVDPYYQQLWKVSLDGGEPVLLTPEPANHSIALSPDGARFVDTYSTSVTPPVTLLREAGDGRTVSTLATADITRLKAAGWVPPEPITVKARDGKTTLYGLMFKPANFDPTRKYPVIDYVYPGPQTGSVRGRSFLAGHGDNQSLAELGFIVIAIDGMGTPWRSKTFHDTWYADMGDNTLPDQVAGLKELGQRYAWIDLDRVGIWGHSGGGNASTGAMLRYPDFFKVAWSESGNHDNRGYEDDWAEKYHGEHIVNTDGTSNYDDQANANHASKLKGKLMLVHGTLDDNVPPYLTLLVADALIKANKNFDMLMLPNAKHGYGDLTPYVTRRRWDYFVQYLLGATPPAQYQMQPMPAN</sequence>
<dbReference type="GO" id="GO:0006508">
    <property type="term" value="P:proteolysis"/>
    <property type="evidence" value="ECO:0007669"/>
    <property type="project" value="InterPro"/>
</dbReference>
<dbReference type="ESTHER" id="xanax-XAC0591">
    <property type="family name" value="DPP4N_Peptidase_S9"/>
</dbReference>
<feature type="domain" description="Dipeptidylpeptidase IV N-terminal" evidence="3">
    <location>
        <begin position="205"/>
        <end position="557"/>
    </location>
</feature>
<dbReference type="InterPro" id="IPR050278">
    <property type="entry name" value="Serine_Prot_S9B/DPPIV"/>
</dbReference>
<dbReference type="Gene3D" id="2.140.10.30">
    <property type="entry name" value="Dipeptidylpeptidase IV, N-terminal domain"/>
    <property type="match status" value="1"/>
</dbReference>